<accession>A0ABW3S281</accession>
<organism evidence="3 4">
    <name type="scientific">Paenibacillus puldeungensis</name>
    <dbReference type="NCBI Taxonomy" id="696536"/>
    <lineage>
        <taxon>Bacteria</taxon>
        <taxon>Bacillati</taxon>
        <taxon>Bacillota</taxon>
        <taxon>Bacilli</taxon>
        <taxon>Bacillales</taxon>
        <taxon>Paenibacillaceae</taxon>
        <taxon>Paenibacillus</taxon>
    </lineage>
</organism>
<dbReference type="RefSeq" id="WP_379321030.1">
    <property type="nucleotide sequence ID" value="NZ_JBHTLM010000018.1"/>
</dbReference>
<feature type="compositionally biased region" description="Low complexity" evidence="1">
    <location>
        <begin position="185"/>
        <end position="242"/>
    </location>
</feature>
<dbReference type="InterPro" id="IPR025237">
    <property type="entry name" value="DUF4183"/>
</dbReference>
<feature type="compositionally biased region" description="Low complexity" evidence="1">
    <location>
        <begin position="107"/>
        <end position="130"/>
    </location>
</feature>
<comment type="caution">
    <text evidence="3">The sequence shown here is derived from an EMBL/GenBank/DDBJ whole genome shotgun (WGS) entry which is preliminary data.</text>
</comment>
<dbReference type="PANTHER" id="PTHR24023:SF1082">
    <property type="entry name" value="COLLAGEN TRIPLE HELIX REPEAT"/>
    <property type="match status" value="1"/>
</dbReference>
<dbReference type="InterPro" id="IPR008160">
    <property type="entry name" value="Collagen"/>
</dbReference>
<sequence>MGKRAAIAIRKVIVVRKGRRKKLKVRYFFVPWKNRSVRKRYCLCLKRVCLEKHRKGKVRRHPEGRPQKRRRRHGTQWYLGYRGGLRGPQGPTGPQGPVGERGAWGLAGPQGPVGEQGVAGPAGPQGPVGERGAVGLAGPQGPVGEQGVVGPAGPQGPVGERGAWGPAGPQGPVGERGAWGPSGLQGPVGEQGVVGPAGPQGPVGEQGVAGPAGPQGPVGEQGAAGPVGLQGPVGEQGAAGPAGPQGPEGPPGPPGGAIAVTPSVFRYFYFPAADLQGSEVLSANQFTDDKGNSISQFSGVGTNAYANLFINGMIQEGRLFQISEDALTLELGQDIILAGTPIIVENVQIIAVAAL</sequence>
<keyword evidence="4" id="KW-1185">Reference proteome</keyword>
<dbReference type="InterPro" id="IPR050149">
    <property type="entry name" value="Collagen_superfamily"/>
</dbReference>
<evidence type="ECO:0000259" key="2">
    <source>
        <dbReference type="Pfam" id="PF13799"/>
    </source>
</evidence>
<name>A0ABW3S281_9BACL</name>
<evidence type="ECO:0000256" key="1">
    <source>
        <dbReference type="SAM" id="MobiDB-lite"/>
    </source>
</evidence>
<dbReference type="EMBL" id="JBHTLM010000018">
    <property type="protein sequence ID" value="MFD1178592.1"/>
    <property type="molecule type" value="Genomic_DNA"/>
</dbReference>
<protein>
    <submittedName>
        <fullName evidence="3">DUF4183 domain-containing protein</fullName>
    </submittedName>
</protein>
<proteinExistence type="predicted"/>
<feature type="compositionally biased region" description="Low complexity" evidence="1">
    <location>
        <begin position="137"/>
        <end position="160"/>
    </location>
</feature>
<dbReference type="Pfam" id="PF13799">
    <property type="entry name" value="DUF4183"/>
    <property type="match status" value="1"/>
</dbReference>
<dbReference type="Pfam" id="PF01391">
    <property type="entry name" value="Collagen"/>
    <property type="match status" value="2"/>
</dbReference>
<evidence type="ECO:0000313" key="3">
    <source>
        <dbReference type="EMBL" id="MFD1178592.1"/>
    </source>
</evidence>
<feature type="region of interest" description="Disordered" evidence="1">
    <location>
        <begin position="80"/>
        <end position="257"/>
    </location>
</feature>
<feature type="domain" description="DUF4183" evidence="2">
    <location>
        <begin position="283"/>
        <end position="345"/>
    </location>
</feature>
<reference evidence="4" key="1">
    <citation type="journal article" date="2019" name="Int. J. Syst. Evol. Microbiol.">
        <title>The Global Catalogue of Microorganisms (GCM) 10K type strain sequencing project: providing services to taxonomists for standard genome sequencing and annotation.</title>
        <authorList>
            <consortium name="The Broad Institute Genomics Platform"/>
            <consortium name="The Broad Institute Genome Sequencing Center for Infectious Disease"/>
            <person name="Wu L."/>
            <person name="Ma J."/>
        </authorList>
    </citation>
    <scope>NUCLEOTIDE SEQUENCE [LARGE SCALE GENOMIC DNA]</scope>
    <source>
        <strain evidence="4">CCUG 59189</strain>
    </source>
</reference>
<feature type="region of interest" description="Disordered" evidence="1">
    <location>
        <begin position="56"/>
        <end position="75"/>
    </location>
</feature>
<gene>
    <name evidence="3" type="ORF">ACFQ3W_20140</name>
</gene>
<dbReference type="PANTHER" id="PTHR24023">
    <property type="entry name" value="COLLAGEN ALPHA"/>
    <property type="match status" value="1"/>
</dbReference>
<dbReference type="Proteomes" id="UP001597262">
    <property type="component" value="Unassembled WGS sequence"/>
</dbReference>
<evidence type="ECO:0000313" key="4">
    <source>
        <dbReference type="Proteomes" id="UP001597262"/>
    </source>
</evidence>